<dbReference type="SUPFAM" id="SSF56349">
    <property type="entry name" value="DNA breaking-rejoining enzymes"/>
    <property type="match status" value="1"/>
</dbReference>
<reference evidence="7 8" key="1">
    <citation type="submission" date="2024-04" db="EMBL/GenBank/DDBJ databases">
        <title>Defined microbial consortia suppress multidrug-resistant proinflammatory Enterobacteriaceae via ecological control.</title>
        <authorList>
            <person name="Furuichi M."/>
            <person name="Kawaguchi T."/>
            <person name="Pust M."/>
            <person name="Yasuma K."/>
            <person name="Plichta D."/>
            <person name="Hasegawa N."/>
            <person name="Ohya T."/>
            <person name="Bhattarai S."/>
            <person name="Sasajima S."/>
            <person name="Aoto Y."/>
            <person name="Tuganbaev T."/>
            <person name="Yaginuma M."/>
            <person name="Ueda M."/>
            <person name="Okahashi N."/>
            <person name="Amafuji K."/>
            <person name="Kiridooshi Y."/>
            <person name="Sugita K."/>
            <person name="Strazar M."/>
            <person name="Skelly A."/>
            <person name="Suda W."/>
            <person name="Hattori M."/>
            <person name="Nakamoto N."/>
            <person name="Caballero S."/>
            <person name="Norman J."/>
            <person name="Olle B."/>
            <person name="Tanoue T."/>
            <person name="Arita M."/>
            <person name="Bucci V."/>
            <person name="Atarashi K."/>
            <person name="Xavier R."/>
            <person name="Honda K."/>
        </authorList>
    </citation>
    <scope>NUCLEOTIDE SEQUENCE [LARGE SCALE GENOMIC DNA]</scope>
    <source>
        <strain evidence="8">k34-0107-D12</strain>
    </source>
</reference>
<dbReference type="InterPro" id="IPR050090">
    <property type="entry name" value="Tyrosine_recombinase_XerCD"/>
</dbReference>
<name>A0ABQ0C2R4_9FIRM</name>
<evidence type="ECO:0000313" key="7">
    <source>
        <dbReference type="EMBL" id="GAA6503080.1"/>
    </source>
</evidence>
<comment type="caution">
    <text evidence="7">The sequence shown here is derived from an EMBL/GenBank/DDBJ whole genome shotgun (WGS) entry which is preliminary data.</text>
</comment>
<evidence type="ECO:0000313" key="8">
    <source>
        <dbReference type="Proteomes" id="UP001600941"/>
    </source>
</evidence>
<keyword evidence="3" id="KW-0233">DNA recombination</keyword>
<gene>
    <name evidence="7" type="ORF">K340107D12_58960</name>
</gene>
<dbReference type="PROSITE" id="PS51900">
    <property type="entry name" value="CB"/>
    <property type="match status" value="1"/>
</dbReference>
<evidence type="ECO:0000256" key="3">
    <source>
        <dbReference type="ARBA" id="ARBA00023172"/>
    </source>
</evidence>
<protein>
    <submittedName>
        <fullName evidence="7">Site-specific integrase</fullName>
    </submittedName>
</protein>
<dbReference type="PROSITE" id="PS51898">
    <property type="entry name" value="TYR_RECOMBINASE"/>
    <property type="match status" value="1"/>
</dbReference>
<proteinExistence type="inferred from homology"/>
<dbReference type="EMBL" id="BAABZQ010000001">
    <property type="protein sequence ID" value="GAA6503080.1"/>
    <property type="molecule type" value="Genomic_DNA"/>
</dbReference>
<evidence type="ECO:0000259" key="5">
    <source>
        <dbReference type="PROSITE" id="PS51898"/>
    </source>
</evidence>
<dbReference type="Gene3D" id="1.10.150.130">
    <property type="match status" value="1"/>
</dbReference>
<organism evidence="7 8">
    <name type="scientific">Blautia parvula</name>
    <dbReference type="NCBI Taxonomy" id="2877527"/>
    <lineage>
        <taxon>Bacteria</taxon>
        <taxon>Bacillati</taxon>
        <taxon>Bacillota</taxon>
        <taxon>Clostridia</taxon>
        <taxon>Lachnospirales</taxon>
        <taxon>Lachnospiraceae</taxon>
        <taxon>Blautia</taxon>
    </lineage>
</organism>
<accession>A0ABQ0C2R4</accession>
<sequence length="370" mass="42982">MWTEKQKNGKFKYVEQYEDYLTGKQKRVSVTLNKNTASARKTALETLTHMIEERQTGHQKESDLTLGNLIEKYLDFQKLSVKKSSYNSTYYLCNSILNIFDGDIMVSRITANFLKETLIRTGKPNSYLNNIRSRINAIFRWGYENDYIADISFLGKFKPFKDTMRREKLEDKFLESDELQKLLSGFKSKKWELLTKFLSLSGLRIGEAIALNTQDIDFAKHVIHINKRIFPAKKSIDAPKTISSNRDVYMQPELEKACRDILLFTKQESVFKGYRTKLFVCNTHGDYVSYIVYNNALKRTAERVLGFEVTPHVLRHTHASLLLANGMTLDAISRRLGHEDSVITKQIYLHVTQKLKEQEEEQIKNIHIVG</sequence>
<dbReference type="InterPro" id="IPR013762">
    <property type="entry name" value="Integrase-like_cat_sf"/>
</dbReference>
<dbReference type="Pfam" id="PF00589">
    <property type="entry name" value="Phage_integrase"/>
    <property type="match status" value="1"/>
</dbReference>
<keyword evidence="8" id="KW-1185">Reference proteome</keyword>
<evidence type="ECO:0000259" key="6">
    <source>
        <dbReference type="PROSITE" id="PS51900"/>
    </source>
</evidence>
<evidence type="ECO:0000256" key="4">
    <source>
        <dbReference type="PROSITE-ProRule" id="PRU01248"/>
    </source>
</evidence>
<comment type="similarity">
    <text evidence="1">Belongs to the 'phage' integrase family.</text>
</comment>
<feature type="domain" description="Core-binding (CB)" evidence="6">
    <location>
        <begin position="64"/>
        <end position="143"/>
    </location>
</feature>
<feature type="domain" description="Tyr recombinase" evidence="5">
    <location>
        <begin position="169"/>
        <end position="361"/>
    </location>
</feature>
<dbReference type="PANTHER" id="PTHR30349">
    <property type="entry name" value="PHAGE INTEGRASE-RELATED"/>
    <property type="match status" value="1"/>
</dbReference>
<keyword evidence="2 4" id="KW-0238">DNA-binding</keyword>
<dbReference type="Gene3D" id="1.10.443.10">
    <property type="entry name" value="Intergrase catalytic core"/>
    <property type="match status" value="1"/>
</dbReference>
<dbReference type="RefSeq" id="WP_054352222.1">
    <property type="nucleotide sequence ID" value="NZ_AP031413.1"/>
</dbReference>
<evidence type="ECO:0000256" key="2">
    <source>
        <dbReference type="ARBA" id="ARBA00023125"/>
    </source>
</evidence>
<dbReference type="InterPro" id="IPR044068">
    <property type="entry name" value="CB"/>
</dbReference>
<evidence type="ECO:0000256" key="1">
    <source>
        <dbReference type="ARBA" id="ARBA00008857"/>
    </source>
</evidence>
<dbReference type="InterPro" id="IPR010998">
    <property type="entry name" value="Integrase_recombinase_N"/>
</dbReference>
<dbReference type="InterPro" id="IPR011010">
    <property type="entry name" value="DNA_brk_join_enz"/>
</dbReference>
<dbReference type="CDD" id="cd01189">
    <property type="entry name" value="INT_ICEBs1_C_like"/>
    <property type="match status" value="1"/>
</dbReference>
<dbReference type="InterPro" id="IPR002104">
    <property type="entry name" value="Integrase_catalytic"/>
</dbReference>
<dbReference type="Proteomes" id="UP001600941">
    <property type="component" value="Unassembled WGS sequence"/>
</dbReference>
<dbReference type="PANTHER" id="PTHR30349:SF64">
    <property type="entry name" value="PROPHAGE INTEGRASE INTD-RELATED"/>
    <property type="match status" value="1"/>
</dbReference>